<dbReference type="RefSeq" id="WP_012031365.1">
    <property type="nucleotide sequence ID" value="NC_009446.1"/>
</dbReference>
<organism evidence="6 7">
    <name type="scientific">Dichelobacter nodosus (strain VCS1703A)</name>
    <dbReference type="NCBI Taxonomy" id="246195"/>
    <lineage>
        <taxon>Bacteria</taxon>
        <taxon>Pseudomonadati</taxon>
        <taxon>Pseudomonadota</taxon>
        <taxon>Gammaproteobacteria</taxon>
        <taxon>Cardiobacteriales</taxon>
        <taxon>Cardiobacteriaceae</taxon>
        <taxon>Dichelobacter</taxon>
    </lineage>
</organism>
<dbReference type="CDD" id="cd07989">
    <property type="entry name" value="LPLAT_AGPAT-like"/>
    <property type="match status" value="1"/>
</dbReference>
<reference evidence="6 7" key="1">
    <citation type="journal article" date="2007" name="Nat. Biotechnol.">
        <title>Genome sequence and identification of candidate vaccine antigens from the animal pathogen Dichelobacter nodosus.</title>
        <authorList>
            <person name="Myers G.S."/>
            <person name="Parker D."/>
            <person name="Al-Hasani K."/>
            <person name="Kennan R.M."/>
            <person name="Seemann T."/>
            <person name="Ren Q."/>
            <person name="Badger J.H."/>
            <person name="Selengut J.D."/>
            <person name="Deboy R.T."/>
            <person name="Tettelin H."/>
            <person name="Boyce J.D."/>
            <person name="McCarl V.P."/>
            <person name="Han X."/>
            <person name="Nelson W.C."/>
            <person name="Madupu R."/>
            <person name="Mohamoud Y."/>
            <person name="Holley T."/>
            <person name="Fedorova N."/>
            <person name="Khouri H."/>
            <person name="Bottomley S.P."/>
            <person name="Whittington R.J."/>
            <person name="Adler B."/>
            <person name="Songer J.G."/>
            <person name="Rood J.I."/>
            <person name="Paulsen I.T."/>
        </authorList>
    </citation>
    <scope>NUCLEOTIDE SEQUENCE [LARGE SCALE GENOMIC DNA]</scope>
    <source>
        <strain evidence="6 7">VCS1703A</strain>
    </source>
</reference>
<accession>A5EXT5</accession>
<keyword evidence="4" id="KW-0812">Transmembrane</keyword>
<dbReference type="Pfam" id="PF01553">
    <property type="entry name" value="Acyltransferase"/>
    <property type="match status" value="1"/>
</dbReference>
<dbReference type="InterPro" id="IPR002123">
    <property type="entry name" value="Plipid/glycerol_acylTrfase"/>
</dbReference>
<dbReference type="HOGENOM" id="CLU_027938_5_0_6"/>
<feature type="domain" description="Phospholipid/glycerol acyltransferase" evidence="5">
    <location>
        <begin position="71"/>
        <end position="185"/>
    </location>
</feature>
<keyword evidence="3 6" id="KW-0012">Acyltransferase</keyword>
<evidence type="ECO:0000313" key="6">
    <source>
        <dbReference type="EMBL" id="ABQ14264.1"/>
    </source>
</evidence>
<dbReference type="STRING" id="246195.DNO_1058"/>
<evidence type="ECO:0000259" key="5">
    <source>
        <dbReference type="SMART" id="SM00563"/>
    </source>
</evidence>
<protein>
    <submittedName>
        <fullName evidence="6">Acyltransferase domain protein</fullName>
    </submittedName>
</protein>
<evidence type="ECO:0000256" key="1">
    <source>
        <dbReference type="ARBA" id="ARBA00005189"/>
    </source>
</evidence>
<proteinExistence type="predicted"/>
<evidence type="ECO:0000256" key="2">
    <source>
        <dbReference type="ARBA" id="ARBA00022679"/>
    </source>
</evidence>
<dbReference type="GO" id="GO:0006654">
    <property type="term" value="P:phosphatidic acid biosynthetic process"/>
    <property type="evidence" value="ECO:0007669"/>
    <property type="project" value="TreeGrafter"/>
</dbReference>
<dbReference type="AlphaFoldDB" id="A5EXT5"/>
<evidence type="ECO:0000313" key="7">
    <source>
        <dbReference type="Proteomes" id="UP000000248"/>
    </source>
</evidence>
<dbReference type="Proteomes" id="UP000000248">
    <property type="component" value="Chromosome"/>
</dbReference>
<comment type="pathway">
    <text evidence="1">Lipid metabolism.</text>
</comment>
<dbReference type="OrthoDB" id="9812274at2"/>
<evidence type="ECO:0000256" key="3">
    <source>
        <dbReference type="ARBA" id="ARBA00023315"/>
    </source>
</evidence>
<dbReference type="eggNOG" id="COG0204">
    <property type="taxonomic scope" value="Bacteria"/>
</dbReference>
<keyword evidence="2 6" id="KW-0808">Transferase</keyword>
<keyword evidence="4" id="KW-0472">Membrane</keyword>
<name>A5EXT5_DICNV</name>
<keyword evidence="7" id="KW-1185">Reference proteome</keyword>
<sequence>MKWIRTGLFYGLWFFVIIFWALFILLMYLVPYRVRHYVATYWADSTIRLLRVICGVDWHVTGLEHLPTAPAIIAVNHQSTWETVFTPTLLRRQLWVVKKELVRIPVFGWAMAALRPIAIDRSQKKAAMIQVIEQGKEKIEQGYSLVMFPEGHRFPPDAPLQFRLGAARLAKALNVPIVPIAHNAGQFWPRRGLIHEGTVQVCIGAAFLPENYQTPETLNAALEDWVRQKRDDFVQAEKIRRGENGA</sequence>
<dbReference type="KEGG" id="dno:DNO_1058"/>
<dbReference type="EMBL" id="CP000513">
    <property type="protein sequence ID" value="ABQ14264.1"/>
    <property type="molecule type" value="Genomic_DNA"/>
</dbReference>
<evidence type="ECO:0000256" key="4">
    <source>
        <dbReference type="SAM" id="Phobius"/>
    </source>
</evidence>
<keyword evidence="4" id="KW-1133">Transmembrane helix</keyword>
<dbReference type="PANTHER" id="PTHR10434">
    <property type="entry name" value="1-ACYL-SN-GLYCEROL-3-PHOSPHATE ACYLTRANSFERASE"/>
    <property type="match status" value="1"/>
</dbReference>
<dbReference type="GO" id="GO:0003841">
    <property type="term" value="F:1-acylglycerol-3-phosphate O-acyltransferase activity"/>
    <property type="evidence" value="ECO:0007669"/>
    <property type="project" value="TreeGrafter"/>
</dbReference>
<feature type="transmembrane region" description="Helical" evidence="4">
    <location>
        <begin position="7"/>
        <end position="30"/>
    </location>
</feature>
<dbReference type="PANTHER" id="PTHR10434:SF40">
    <property type="entry name" value="1-ACYL-SN-GLYCEROL-3-PHOSPHATE ACYLTRANSFERASE"/>
    <property type="match status" value="1"/>
</dbReference>
<gene>
    <name evidence="6" type="ordered locus">DNO_1058</name>
</gene>
<dbReference type="SUPFAM" id="SSF69593">
    <property type="entry name" value="Glycerol-3-phosphate (1)-acyltransferase"/>
    <property type="match status" value="1"/>
</dbReference>
<dbReference type="SMART" id="SM00563">
    <property type="entry name" value="PlsC"/>
    <property type="match status" value="1"/>
</dbReference>